<sequence>MDVEKRLIVNSGKGNLLNELVKSLKECESFYFSVAFVNFSGLQLLLDSLKEGQAKGVKGRIITSTYLNFTEAKALHKITTFNNIDLKVFVTDRDIGFHTKVYIFEFKECYKVIIGSSNITQSALKSNIEWNVEIISKYNAAFLRDVLKEYDTLWKSSVNADKRFIDEYEQFIKTLTTEHKVPNLIFENSEYIVPNRMQNRAMENLERVRAFGESKALVIAATGTGKTYMSAFDVKAYKPRKMLFIVHREEILKKAKETFEHLIPNRGITFGLLTGNHKDHEADYLFATIQTMSRYYTNFTQDAFDYLIIDEAHHATSPTYQTVLNYFKPTFTLGMTATPERSDHNNVFELFDNNVALEVRLHEALEDELVIPFHYFGITDIDEVDLSDIDIDDVAEVTRRLKVNERVDFIIEKMTFYGNDGVKRKCLGFCASIDHAKYMSEQFNVRGIKSIHLSGEDSVETREKFTKRLEDDTDELEVIFTIDIFNEGVDIPSVNTVLMLRPTNSPIIFIQQLGRGLRKHEGKNFLTVLDFIGNHSKTFLIAIALNGSRYYDKESLKVAIATDFANIPGATHIQMDEIAQERILAQIDQENFNSMKYLKDEYFEFKKMNEGYIPYYLVDYLKFDGAPDPVKFIDKEKTYLGFVGKTEKDDTLKALLTNEVFEKALKELSSKLPLKRIHEFVIIKFLLKHDNISIDRARREILKFVKEVDDDTILHAFECLNQDYYDSSQQNRTVKLCELENGQLYKSNAFTSLLENENYLSYLEDVLVYGIFRYEKEFKQDYYGVPHFKLFEQYQMIDAALLSNYRKTHSAFRGSGLLANGNEYFLFIDLHKEEDIDESINYKDKFIDQQFFQWQSQNSTKQSSERGKNIIMNRQRGINLHVFVRKYKELDGKTEPFIYIGTGNTVEYEGEKPITVKLELENEVPPNIYTEFVEKV</sequence>
<keyword evidence="4" id="KW-1185">Reference proteome</keyword>
<dbReference type="InterPro" id="IPR027417">
    <property type="entry name" value="P-loop_NTPase"/>
</dbReference>
<keyword evidence="3" id="KW-0067">ATP-binding</keyword>
<evidence type="ECO:0000313" key="4">
    <source>
        <dbReference type="Proteomes" id="UP000281498"/>
    </source>
</evidence>
<dbReference type="GO" id="GO:0005524">
    <property type="term" value="F:ATP binding"/>
    <property type="evidence" value="ECO:0007669"/>
    <property type="project" value="InterPro"/>
</dbReference>
<dbReference type="PROSITE" id="PS51192">
    <property type="entry name" value="HELICASE_ATP_BIND_1"/>
    <property type="match status" value="1"/>
</dbReference>
<dbReference type="CDD" id="cd18032">
    <property type="entry name" value="DEXHc_RE_I_III_res"/>
    <property type="match status" value="1"/>
</dbReference>
<dbReference type="PROSITE" id="PS51194">
    <property type="entry name" value="HELICASE_CTER"/>
    <property type="match status" value="1"/>
</dbReference>
<proteinExistence type="predicted"/>
<dbReference type="InterPro" id="IPR001650">
    <property type="entry name" value="Helicase_C-like"/>
</dbReference>
<feature type="domain" description="Helicase ATP-binding" evidence="1">
    <location>
        <begin position="207"/>
        <end position="357"/>
    </location>
</feature>
<feature type="domain" description="Helicase C-terminal" evidence="2">
    <location>
        <begin position="402"/>
        <end position="564"/>
    </location>
</feature>
<dbReference type="PANTHER" id="PTHR47396">
    <property type="entry name" value="TYPE I RESTRICTION ENZYME ECOKI R PROTEIN"/>
    <property type="match status" value="1"/>
</dbReference>
<dbReference type="Pfam" id="PF11907">
    <property type="entry name" value="DUF3427"/>
    <property type="match status" value="1"/>
</dbReference>
<dbReference type="GO" id="GO:0005829">
    <property type="term" value="C:cytosol"/>
    <property type="evidence" value="ECO:0007669"/>
    <property type="project" value="TreeGrafter"/>
</dbReference>
<dbReference type="OrthoDB" id="9802848at2"/>
<dbReference type="SMART" id="SM00490">
    <property type="entry name" value="HELICc"/>
    <property type="match status" value="1"/>
</dbReference>
<dbReference type="SUPFAM" id="SSF56024">
    <property type="entry name" value="Phospholipase D/nuclease"/>
    <property type="match status" value="1"/>
</dbReference>
<evidence type="ECO:0000259" key="1">
    <source>
        <dbReference type="PROSITE" id="PS51192"/>
    </source>
</evidence>
<dbReference type="PANTHER" id="PTHR47396:SF1">
    <property type="entry name" value="ATP-DEPENDENT HELICASE IRC3-RELATED"/>
    <property type="match status" value="1"/>
</dbReference>
<dbReference type="InterPro" id="IPR058403">
    <property type="entry name" value="DUF8090"/>
</dbReference>
<name>A0A3A9K801_9BACI</name>
<dbReference type="Pfam" id="PF26350">
    <property type="entry name" value="DUF8090"/>
    <property type="match status" value="1"/>
</dbReference>
<evidence type="ECO:0000259" key="2">
    <source>
        <dbReference type="PROSITE" id="PS51194"/>
    </source>
</evidence>
<dbReference type="InterPro" id="IPR006935">
    <property type="entry name" value="Helicase/UvrB_N"/>
</dbReference>
<keyword evidence="3" id="KW-0347">Helicase</keyword>
<dbReference type="GO" id="GO:0004386">
    <property type="term" value="F:helicase activity"/>
    <property type="evidence" value="ECO:0007669"/>
    <property type="project" value="UniProtKB-KW"/>
</dbReference>
<dbReference type="Proteomes" id="UP000281498">
    <property type="component" value="Unassembled WGS sequence"/>
</dbReference>
<comment type="caution">
    <text evidence="3">The sequence shown here is derived from an EMBL/GenBank/DDBJ whole genome shotgun (WGS) entry which is preliminary data.</text>
</comment>
<organism evidence="3 4">
    <name type="scientific">Salipaludibacillus neizhouensis</name>
    <dbReference type="NCBI Taxonomy" id="885475"/>
    <lineage>
        <taxon>Bacteria</taxon>
        <taxon>Bacillati</taxon>
        <taxon>Bacillota</taxon>
        <taxon>Bacilli</taxon>
        <taxon>Bacillales</taxon>
        <taxon>Bacillaceae</taxon>
    </lineage>
</organism>
<reference evidence="3 4" key="1">
    <citation type="submission" date="2017-10" db="EMBL/GenBank/DDBJ databases">
        <title>Bacillus sp. nov., a halophilic bacterium isolated from a Keqin Lake.</title>
        <authorList>
            <person name="Wang H."/>
        </authorList>
    </citation>
    <scope>NUCLEOTIDE SEQUENCE [LARGE SCALE GENOMIC DNA]</scope>
    <source>
        <strain evidence="3 4">KCTC 13187</strain>
    </source>
</reference>
<gene>
    <name evidence="3" type="ORF">CR203_14365</name>
</gene>
<dbReference type="GO" id="GO:0003677">
    <property type="term" value="F:DNA binding"/>
    <property type="evidence" value="ECO:0007669"/>
    <property type="project" value="InterPro"/>
</dbReference>
<dbReference type="InterPro" id="IPR014001">
    <property type="entry name" value="Helicase_ATP-bd"/>
</dbReference>
<dbReference type="SMART" id="SM00487">
    <property type="entry name" value="DEXDc"/>
    <property type="match status" value="1"/>
</dbReference>
<accession>A0A3A9K801</accession>
<dbReference type="CDD" id="cd09204">
    <property type="entry name" value="PLDc_N_DEXD_b2"/>
    <property type="match status" value="1"/>
</dbReference>
<keyword evidence="3" id="KW-0547">Nucleotide-binding</keyword>
<dbReference type="InterPro" id="IPR021835">
    <property type="entry name" value="DUF3427"/>
</dbReference>
<dbReference type="Pfam" id="PF04851">
    <property type="entry name" value="ResIII"/>
    <property type="match status" value="1"/>
</dbReference>
<keyword evidence="3" id="KW-0378">Hydrolase</keyword>
<dbReference type="EMBL" id="PDOE01000006">
    <property type="protein sequence ID" value="RKL66481.1"/>
    <property type="molecule type" value="Genomic_DNA"/>
</dbReference>
<dbReference type="Gene3D" id="3.40.50.300">
    <property type="entry name" value="P-loop containing nucleotide triphosphate hydrolases"/>
    <property type="match status" value="2"/>
</dbReference>
<dbReference type="InterPro" id="IPR050742">
    <property type="entry name" value="Helicase_Restrict-Modif_Enz"/>
</dbReference>
<dbReference type="Gene3D" id="3.30.870.10">
    <property type="entry name" value="Endonuclease Chain A"/>
    <property type="match status" value="1"/>
</dbReference>
<dbReference type="GO" id="GO:0016787">
    <property type="term" value="F:hydrolase activity"/>
    <property type="evidence" value="ECO:0007669"/>
    <property type="project" value="InterPro"/>
</dbReference>
<protein>
    <submittedName>
        <fullName evidence="3">DNA repair helicase</fullName>
    </submittedName>
</protein>
<dbReference type="SUPFAM" id="SSF52540">
    <property type="entry name" value="P-loop containing nucleoside triphosphate hydrolases"/>
    <property type="match status" value="1"/>
</dbReference>
<dbReference type="Pfam" id="PF13091">
    <property type="entry name" value="PLDc_2"/>
    <property type="match status" value="1"/>
</dbReference>
<evidence type="ECO:0000313" key="3">
    <source>
        <dbReference type="EMBL" id="RKL66481.1"/>
    </source>
</evidence>
<dbReference type="Pfam" id="PF00271">
    <property type="entry name" value="Helicase_C"/>
    <property type="match status" value="1"/>
</dbReference>
<dbReference type="AlphaFoldDB" id="A0A3A9K801"/>
<dbReference type="InterPro" id="IPR025202">
    <property type="entry name" value="PLD-like_dom"/>
</dbReference>
<dbReference type="CDD" id="cd18799">
    <property type="entry name" value="SF2_C_EcoAI-like"/>
    <property type="match status" value="1"/>
</dbReference>